<sequence>MIRSLPLAANAACSSPDGPLVVPVAAKRAGAPCPRLASASILGGGNEIEIDHHGAIYRLRITSLGKLILTK</sequence>
<gene>
    <name evidence="1" type="ORF">HLB44_31980</name>
</gene>
<evidence type="ECO:0000313" key="2">
    <source>
        <dbReference type="Proteomes" id="UP000737171"/>
    </source>
</evidence>
<dbReference type="EMBL" id="JABRWJ010000012">
    <property type="protein sequence ID" value="NRF71617.1"/>
    <property type="molecule type" value="Genomic_DNA"/>
</dbReference>
<protein>
    <submittedName>
        <fullName evidence="1">Hemin uptake protein HemP</fullName>
    </submittedName>
</protein>
<dbReference type="RefSeq" id="WP_173133151.1">
    <property type="nucleotide sequence ID" value="NZ_JABRWJ010000012.1"/>
</dbReference>
<organism evidence="1 2">
    <name type="scientific">Pseudaquabacterium terrae</name>
    <dbReference type="NCBI Taxonomy" id="2732868"/>
    <lineage>
        <taxon>Bacteria</taxon>
        <taxon>Pseudomonadati</taxon>
        <taxon>Pseudomonadota</taxon>
        <taxon>Betaproteobacteria</taxon>
        <taxon>Burkholderiales</taxon>
        <taxon>Sphaerotilaceae</taxon>
        <taxon>Pseudaquabacterium</taxon>
    </lineage>
</organism>
<reference evidence="1 2" key="1">
    <citation type="submission" date="2020-05" db="EMBL/GenBank/DDBJ databases">
        <title>Aquincola sp. isolate from soil.</title>
        <authorList>
            <person name="Han J."/>
            <person name="Kim D.-U."/>
        </authorList>
    </citation>
    <scope>NUCLEOTIDE SEQUENCE [LARGE SCALE GENOMIC DNA]</scope>
    <source>
        <strain evidence="1 2">S2</strain>
    </source>
</reference>
<comment type="caution">
    <text evidence="1">The sequence shown here is derived from an EMBL/GenBank/DDBJ whole genome shotgun (WGS) entry which is preliminary data.</text>
</comment>
<dbReference type="InterPro" id="IPR019600">
    <property type="entry name" value="Hemin_uptake_protein_HemP"/>
</dbReference>
<dbReference type="Gene3D" id="2.10.70.10">
    <property type="entry name" value="Complement Module, domain 1"/>
    <property type="match status" value="1"/>
</dbReference>
<dbReference type="Pfam" id="PF10636">
    <property type="entry name" value="hemP"/>
    <property type="match status" value="1"/>
</dbReference>
<evidence type="ECO:0000313" key="1">
    <source>
        <dbReference type="EMBL" id="NRF71617.1"/>
    </source>
</evidence>
<accession>A0ABX2ESY7</accession>
<dbReference type="Proteomes" id="UP000737171">
    <property type="component" value="Unassembled WGS sequence"/>
</dbReference>
<proteinExistence type="predicted"/>
<name>A0ABX2ESY7_9BURK</name>
<keyword evidence="2" id="KW-1185">Reference proteome</keyword>